<proteinExistence type="predicted"/>
<evidence type="ECO:0008006" key="4">
    <source>
        <dbReference type="Google" id="ProtNLM"/>
    </source>
</evidence>
<feature type="signal peptide" evidence="1">
    <location>
        <begin position="1"/>
        <end position="41"/>
    </location>
</feature>
<keyword evidence="3" id="KW-1185">Reference proteome</keyword>
<evidence type="ECO:0000313" key="3">
    <source>
        <dbReference type="Proteomes" id="UP000223606"/>
    </source>
</evidence>
<evidence type="ECO:0000313" key="2">
    <source>
        <dbReference type="EMBL" id="SON57192.1"/>
    </source>
</evidence>
<dbReference type="EMBL" id="LT960614">
    <property type="protein sequence ID" value="SON57192.1"/>
    <property type="molecule type" value="Genomic_DNA"/>
</dbReference>
<dbReference type="AlphaFoldDB" id="A0A2C9DA47"/>
<reference evidence="3" key="1">
    <citation type="submission" date="2017-09" db="EMBL/GenBank/DDBJ databases">
        <title>Genome sequence of Nannocystis excedens DSM 71.</title>
        <authorList>
            <person name="Blom J."/>
        </authorList>
    </citation>
    <scope>NUCLEOTIDE SEQUENCE [LARGE SCALE GENOMIC DNA]</scope>
    <source>
        <strain evidence="3">type strain: E19</strain>
    </source>
</reference>
<name>A0A2C9DA47_9HYPH</name>
<protein>
    <recommendedName>
        <fullName evidence="4">Cysteine rich repeat</fullName>
    </recommendedName>
</protein>
<organism evidence="2 3">
    <name type="scientific">Hartmannibacter diazotrophicus</name>
    <dbReference type="NCBI Taxonomy" id="1482074"/>
    <lineage>
        <taxon>Bacteria</taxon>
        <taxon>Pseudomonadati</taxon>
        <taxon>Pseudomonadota</taxon>
        <taxon>Alphaproteobacteria</taxon>
        <taxon>Hyphomicrobiales</taxon>
        <taxon>Pleomorphomonadaceae</taxon>
        <taxon>Hartmannibacter</taxon>
    </lineage>
</organism>
<feature type="chain" id="PRO_5012316142" description="Cysteine rich repeat" evidence="1">
    <location>
        <begin position="42"/>
        <end position="147"/>
    </location>
</feature>
<accession>A0A2C9DA47</accession>
<dbReference type="Proteomes" id="UP000223606">
    <property type="component" value="Chromosome 1"/>
</dbReference>
<sequence length="147" mass="16051">MVGTEYLRCLVEFHLKKILNAMKKTSILAALALLSCLPATAATASDEFATTTLQLCDKMKGCAVQQLDQAEGMTEAMKAQIMQGLEMMCVGINQNFSTVARFHALYDPAVACMKSMTALTCEELEGDGADATEECQEYQRLADQYSN</sequence>
<evidence type="ECO:0000256" key="1">
    <source>
        <dbReference type="SAM" id="SignalP"/>
    </source>
</evidence>
<dbReference type="KEGG" id="hdi:HDIA_3651"/>
<keyword evidence="1" id="KW-0732">Signal</keyword>
<gene>
    <name evidence="2" type="ORF">HDIA_3651</name>
</gene>